<protein>
    <submittedName>
        <fullName evidence="4">Putative multidrug resistance protein EmrK</fullName>
    </submittedName>
</protein>
<feature type="domain" description="p-hydroxybenzoic acid efflux pump subunit AaeA-like beta-barrel" evidence="3">
    <location>
        <begin position="282"/>
        <end position="372"/>
    </location>
</feature>
<gene>
    <name evidence="4" type="primary">emrK_2</name>
    <name evidence="4" type="ORF">PFL603g_00125</name>
</gene>
<reference evidence="4 5" key="1">
    <citation type="submission" date="2015-05" db="EMBL/GenBank/DDBJ databases">
        <title>A genomic and transcriptomic approach to investigate the blue pigment phenotype in Pseudomonas fluorescens.</title>
        <authorList>
            <person name="Andreani N.A."/>
            <person name="Cardazzo B."/>
        </authorList>
    </citation>
    <scope>NUCLEOTIDE SEQUENCE [LARGE SCALE GENOMIC DNA]</scope>
    <source>
        <strain evidence="4 5">Ps_40</strain>
    </source>
</reference>
<dbReference type="RefSeq" id="WP_020300850.1">
    <property type="nucleotide sequence ID" value="NZ_CABVHI010000010.1"/>
</dbReference>
<evidence type="ECO:0000259" key="2">
    <source>
        <dbReference type="Pfam" id="PF25885"/>
    </source>
</evidence>
<dbReference type="InterPro" id="IPR050739">
    <property type="entry name" value="MFP"/>
</dbReference>
<dbReference type="GO" id="GO:0055085">
    <property type="term" value="P:transmembrane transport"/>
    <property type="evidence" value="ECO:0007669"/>
    <property type="project" value="InterPro"/>
</dbReference>
<dbReference type="InterPro" id="IPR058634">
    <property type="entry name" value="AaeA-lik-b-barrel"/>
</dbReference>
<comment type="subcellular location">
    <subcellularLocation>
        <location evidence="1">Cell envelope</location>
    </subcellularLocation>
</comment>
<evidence type="ECO:0000256" key="1">
    <source>
        <dbReference type="ARBA" id="ARBA00004196"/>
    </source>
</evidence>
<sequence length="393" mass="42255">MAESTLQRHAVQAEARPLDPLAKPEAQAPEAPTLDRHGPESSGAPRQRWRVGLFLLAPIVVVACGAWYVLGGQVVSTDNAYVQAERVGVSTDVAGIVAAIEVSDNQVVSKGQVLFRLKPEPFEIALASASAQLEGARNQILYLKASYNQSLAEIAQAEARLPYYQTNFQRLEKLVSVAAVSKTIYDDAHQDLDNTRQQVLVAKSQAAAALAQLGGRLDRPLEQHPSYLQAQAALNEAERNLRNSVVTAPFDGVVTNVDSLQVGAYLQPPQSGFSLVSSEHLWVAASPKETELTNAHVGQDATIEVDTYPGVTWHGTVESISPASSSSFSLLPAQNTTGNWVKVVQRIPVKIRIDDAVGKPALRHGMSALVEIDTGTARGLPKPLANLLARHHE</sequence>
<dbReference type="Gene3D" id="2.40.50.100">
    <property type="match status" value="1"/>
</dbReference>
<dbReference type="SUPFAM" id="SSF111369">
    <property type="entry name" value="HlyD-like secretion proteins"/>
    <property type="match status" value="2"/>
</dbReference>
<evidence type="ECO:0000313" key="5">
    <source>
        <dbReference type="Proteomes" id="UP000063434"/>
    </source>
</evidence>
<accession>A0A125QHF1</accession>
<dbReference type="PANTHER" id="PTHR30386:SF19">
    <property type="entry name" value="MULTIDRUG EXPORT PROTEIN EMRA-RELATED"/>
    <property type="match status" value="1"/>
</dbReference>
<dbReference type="InterPro" id="IPR058633">
    <property type="entry name" value="EmrA/FarA_HH"/>
</dbReference>
<dbReference type="Pfam" id="PF25885">
    <property type="entry name" value="HH_EMRA"/>
    <property type="match status" value="1"/>
</dbReference>
<dbReference type="GO" id="GO:0030313">
    <property type="term" value="C:cell envelope"/>
    <property type="evidence" value="ECO:0007669"/>
    <property type="project" value="UniProtKB-SubCell"/>
</dbReference>
<feature type="domain" description="Multidrug export protein EmrA/FarA alpha-helical hairpin" evidence="2">
    <location>
        <begin position="123"/>
        <end position="241"/>
    </location>
</feature>
<dbReference type="Gene3D" id="2.40.30.170">
    <property type="match status" value="1"/>
</dbReference>
<organism evidence="4 5">
    <name type="scientific">Pseudomonas fluorescens</name>
    <dbReference type="NCBI Taxonomy" id="294"/>
    <lineage>
        <taxon>Bacteria</taxon>
        <taxon>Pseudomonadati</taxon>
        <taxon>Pseudomonadota</taxon>
        <taxon>Gammaproteobacteria</taxon>
        <taxon>Pseudomonadales</taxon>
        <taxon>Pseudomonadaceae</taxon>
        <taxon>Pseudomonas</taxon>
    </lineage>
</organism>
<name>A0A125QHF1_PSEFL</name>
<dbReference type="Pfam" id="PF25963">
    <property type="entry name" value="Beta-barrel_AAEA"/>
    <property type="match status" value="1"/>
</dbReference>
<dbReference type="PANTHER" id="PTHR30386">
    <property type="entry name" value="MEMBRANE FUSION SUBUNIT OF EMRAB-TOLC MULTIDRUG EFFLUX PUMP"/>
    <property type="match status" value="1"/>
</dbReference>
<comment type="caution">
    <text evidence="4">The sequence shown here is derived from an EMBL/GenBank/DDBJ whole genome shotgun (WGS) entry which is preliminary data.</text>
</comment>
<dbReference type="Gene3D" id="1.10.287.470">
    <property type="entry name" value="Helix hairpin bin"/>
    <property type="match status" value="1"/>
</dbReference>
<evidence type="ECO:0000313" key="4">
    <source>
        <dbReference type="EMBL" id="KWV84299.1"/>
    </source>
</evidence>
<dbReference type="PATRIC" id="fig|294.195.peg.130"/>
<proteinExistence type="predicted"/>
<evidence type="ECO:0000259" key="3">
    <source>
        <dbReference type="Pfam" id="PF25963"/>
    </source>
</evidence>
<dbReference type="EMBL" id="LCYC01000002">
    <property type="protein sequence ID" value="KWV84299.1"/>
    <property type="molecule type" value="Genomic_DNA"/>
</dbReference>
<dbReference type="AlphaFoldDB" id="A0A125QHF1"/>
<dbReference type="GeneID" id="70104746"/>
<dbReference type="Proteomes" id="UP000063434">
    <property type="component" value="Unassembled WGS sequence"/>
</dbReference>